<evidence type="ECO:0000256" key="5">
    <source>
        <dbReference type="SAM" id="Phobius"/>
    </source>
</evidence>
<keyword evidence="2 5" id="KW-0812">Transmembrane</keyword>
<evidence type="ECO:0000256" key="4">
    <source>
        <dbReference type="ARBA" id="ARBA00023136"/>
    </source>
</evidence>
<feature type="transmembrane region" description="Helical" evidence="5">
    <location>
        <begin position="37"/>
        <end position="56"/>
    </location>
</feature>
<organism evidence="6">
    <name type="scientific">Saccharomyces paradoxus</name>
    <name type="common">Yeast</name>
    <name type="synonym">Saccharomyces douglasii</name>
    <dbReference type="NCBI Taxonomy" id="27291"/>
    <lineage>
        <taxon>Eukaryota</taxon>
        <taxon>Fungi</taxon>
        <taxon>Dikarya</taxon>
        <taxon>Ascomycota</taxon>
        <taxon>Saccharomycotina</taxon>
        <taxon>Saccharomycetes</taxon>
        <taxon>Saccharomycetales</taxon>
        <taxon>Saccharomycetaceae</taxon>
        <taxon>Saccharomyces</taxon>
    </lineage>
</organism>
<evidence type="ECO:0000256" key="1">
    <source>
        <dbReference type="ARBA" id="ARBA00004141"/>
    </source>
</evidence>
<keyword evidence="4 5" id="KW-0472">Membrane</keyword>
<dbReference type="PANTHER" id="PTHR28128:SF1">
    <property type="entry name" value="GOLGI APPARATUS MEMBRANE PROTEIN TVP15"/>
    <property type="match status" value="1"/>
</dbReference>
<evidence type="ECO:0000256" key="3">
    <source>
        <dbReference type="ARBA" id="ARBA00022989"/>
    </source>
</evidence>
<dbReference type="InterPro" id="IPR013714">
    <property type="entry name" value="Golgi_TVP15"/>
</dbReference>
<dbReference type="VEuPathDB" id="FungiDB:SPAR_D03140"/>
<dbReference type="RefSeq" id="XP_033765347.1">
    <property type="nucleotide sequence ID" value="XM_033909456.1"/>
</dbReference>
<reference evidence="6" key="4">
    <citation type="submission" date="2025-08" db="UniProtKB">
        <authorList>
            <consortium name="RefSeq"/>
        </authorList>
    </citation>
    <scope>IDENTIFICATION</scope>
    <source>
        <strain evidence="6">CBS432</strain>
    </source>
</reference>
<protein>
    <submittedName>
        <fullName evidence="6">Tvp15p</fullName>
    </submittedName>
</protein>
<dbReference type="KEGG" id="spao:SPAR_D03140"/>
<sequence>MSAIPPKFFKIANISIGCIDIIAALSQLTYLFTNLSIFLLAVYGLALSIPIVYLEFKVPSNLYRYASFYFSFLGRGLSYILLGLIISFGGIYNILAGMFTFILGVAFIVFHFSQFVEEPANFRAPGSSLSIGDDDIDDDDDMI</sequence>
<accession>A0A8B8UNK8</accession>
<reference evidence="6" key="3">
    <citation type="submission" date="2025-07" db="EMBL/GenBank/DDBJ databases">
        <authorList>
            <consortium name="NCBI Genome Project"/>
        </authorList>
    </citation>
    <scope>NUCLEOTIDE SEQUENCE</scope>
    <source>
        <strain evidence="6">CBS432</strain>
    </source>
</reference>
<reference evidence="6" key="1">
    <citation type="journal article" date="2017" name="Nat. Genet.">
        <title>Contrasting evolutionary genome dynamics between domesticated and wild yeasts.</title>
        <authorList>
            <person name="Yue J.X."/>
            <person name="Li J."/>
            <person name="Aigrain L."/>
            <person name="Hallin J."/>
            <person name="Persson K."/>
            <person name="Oliver K."/>
            <person name="Bergstrom A."/>
            <person name="Coupland P."/>
            <person name="Warringer J."/>
            <person name="Lagomarsino M.C."/>
            <person name="Fischer G."/>
            <person name="Durbin R."/>
            <person name="Liti G."/>
        </authorList>
    </citation>
    <scope>NUCLEOTIDE SEQUENCE</scope>
    <source>
        <strain evidence="6">CBS432</strain>
    </source>
</reference>
<dbReference type="GO" id="GO:0000139">
    <property type="term" value="C:Golgi membrane"/>
    <property type="evidence" value="ECO:0007669"/>
    <property type="project" value="TreeGrafter"/>
</dbReference>
<gene>
    <name evidence="6" type="primary">TVP15</name>
    <name evidence="6" type="ORF">SPAR_D03140</name>
</gene>
<name>A0A8B8UNK8_SACPA</name>
<keyword evidence="3 5" id="KW-1133">Transmembrane helix</keyword>
<comment type="subcellular location">
    <subcellularLocation>
        <location evidence="1">Membrane</location>
        <topology evidence="1">Multi-pass membrane protein</topology>
    </subcellularLocation>
</comment>
<feature type="transmembrane region" description="Helical" evidence="5">
    <location>
        <begin position="94"/>
        <end position="113"/>
    </location>
</feature>
<proteinExistence type="predicted"/>
<dbReference type="PANTHER" id="PTHR28128">
    <property type="entry name" value="GOLGI APPARATUS MEMBRANE PROTEIN TVP15"/>
    <property type="match status" value="1"/>
</dbReference>
<dbReference type="AlphaFoldDB" id="A0A8B8UNK8"/>
<feature type="transmembrane region" description="Helical" evidence="5">
    <location>
        <begin position="68"/>
        <end position="88"/>
    </location>
</feature>
<dbReference type="GO" id="GO:0016192">
    <property type="term" value="P:vesicle-mediated transport"/>
    <property type="evidence" value="ECO:0007669"/>
    <property type="project" value="TreeGrafter"/>
</dbReference>
<evidence type="ECO:0000313" key="6">
    <source>
        <dbReference type="RefSeq" id="XP_033765347.1"/>
    </source>
</evidence>
<dbReference type="Pfam" id="PF08507">
    <property type="entry name" value="COPI_assoc"/>
    <property type="match status" value="1"/>
</dbReference>
<reference evidence="6" key="2">
    <citation type="submission" date="2020-01" db="EMBL/GenBank/DDBJ databases">
        <title>Population-level Yeast Reference Genomes.</title>
        <authorList>
            <person name="Yue J.-X."/>
        </authorList>
    </citation>
    <scope>NUCLEOTIDE SEQUENCE</scope>
    <source>
        <strain evidence="6">CBS432</strain>
    </source>
</reference>
<evidence type="ECO:0000256" key="2">
    <source>
        <dbReference type="ARBA" id="ARBA00022692"/>
    </source>
</evidence>
<dbReference type="OrthoDB" id="423534at2759"/>
<dbReference type="GeneID" id="54629561"/>